<reference evidence="3" key="1">
    <citation type="journal article" date="2019" name="Int. J. Syst. Evol. Microbiol.">
        <title>The Global Catalogue of Microorganisms (GCM) 10K type strain sequencing project: providing services to taxonomists for standard genome sequencing and annotation.</title>
        <authorList>
            <consortium name="The Broad Institute Genomics Platform"/>
            <consortium name="The Broad Institute Genome Sequencing Center for Infectious Disease"/>
            <person name="Wu L."/>
            <person name="Ma J."/>
        </authorList>
    </citation>
    <scope>NUCLEOTIDE SEQUENCE [LARGE SCALE GENOMIC DNA]</scope>
    <source>
        <strain evidence="3">JCM 4816</strain>
    </source>
</reference>
<name>A0ABW1FYI9_9ACTN</name>
<dbReference type="EMBL" id="JBHSQJ010000004">
    <property type="protein sequence ID" value="MFC5905811.1"/>
    <property type="molecule type" value="Genomic_DNA"/>
</dbReference>
<keyword evidence="3" id="KW-1185">Reference proteome</keyword>
<sequence>MRHRRFGPAAPVVVLALAAAVLPLTVGQARAALPGKAGPLLAGVVISGGHQGVATENVDGSHLVEFPGGGAGGLDQGQTPAWAPDGSRVIFQSGAGGLIAGLPDGTGAYTLDAGVDATPAYSRDGGYVFAATTPSPGAQSRLEYTPSSWNITDHHGSGDMKPWFASATGGSDRFPSLSRSTSAVVFEHDANGHSDLWTDQGSRSARLLITDGAQPDVSPDGGRIVFVRRVLGYDQLFVQAADGSGSARRLTTNAANHDYPKWSPDGATIFYNANPGTDPTQIVGHELAVATSADTVTPGGLAFVVEQPLPSVGTPSTFHAVPPSRVLDTRNAIGVRTRTPLAARGTLRLVLPAGRPVPTGATAVVLNVTVTRTTASGYLTVFPDGARRPASSNLNWTAGRTIPNQVVVPVGAGGALDLYNGSTGTTHVVADLAGYYTGDSSGLKFTPSPPHRILDTRAAVGVSTRTPVKPHGTVRLQVAGRGAVPRSGVTAVVLNVTVAGPTAAGYLTVYPDGMTRPAASDLNWSAGETVPNHVVVRLGADGKVDFYNGSSGTVAVVADVFGSYAAGAGGQFFHPMPPTRLLDTRGYPPVPPNVDFGISFEKSTAPPPYASAVVLNVTVTQARAAGYLVAFPGLTSPPAASNLDWTAGETVSNLVTGELGAGSITFHLHTSGSLQLVADGFGYFANT</sequence>
<proteinExistence type="inferred from homology"/>
<evidence type="ECO:0000313" key="2">
    <source>
        <dbReference type="EMBL" id="MFC5905811.1"/>
    </source>
</evidence>
<dbReference type="Proteomes" id="UP001596174">
    <property type="component" value="Unassembled WGS sequence"/>
</dbReference>
<dbReference type="PANTHER" id="PTHR36842:SF1">
    <property type="entry name" value="PROTEIN TOLB"/>
    <property type="match status" value="1"/>
</dbReference>
<protein>
    <submittedName>
        <fullName evidence="2">TolB family protein</fullName>
    </submittedName>
</protein>
<dbReference type="Gene3D" id="2.120.10.30">
    <property type="entry name" value="TolB, C-terminal domain"/>
    <property type="match status" value="1"/>
</dbReference>
<comment type="caution">
    <text evidence="2">The sequence shown here is derived from an EMBL/GenBank/DDBJ whole genome shotgun (WGS) entry which is preliminary data.</text>
</comment>
<evidence type="ECO:0000256" key="1">
    <source>
        <dbReference type="ARBA" id="ARBA00009820"/>
    </source>
</evidence>
<dbReference type="InterPro" id="IPR011042">
    <property type="entry name" value="6-blade_b-propeller_TolB-like"/>
</dbReference>
<dbReference type="Pfam" id="PF07676">
    <property type="entry name" value="PD40"/>
    <property type="match status" value="3"/>
</dbReference>
<dbReference type="SUPFAM" id="SSF82171">
    <property type="entry name" value="DPP6 N-terminal domain-like"/>
    <property type="match status" value="1"/>
</dbReference>
<organism evidence="2 3">
    <name type="scientific">Streptacidiphilus monticola</name>
    <dbReference type="NCBI Taxonomy" id="2161674"/>
    <lineage>
        <taxon>Bacteria</taxon>
        <taxon>Bacillati</taxon>
        <taxon>Actinomycetota</taxon>
        <taxon>Actinomycetes</taxon>
        <taxon>Kitasatosporales</taxon>
        <taxon>Streptomycetaceae</taxon>
        <taxon>Streptacidiphilus</taxon>
    </lineage>
</organism>
<evidence type="ECO:0000313" key="3">
    <source>
        <dbReference type="Proteomes" id="UP001596174"/>
    </source>
</evidence>
<accession>A0ABW1FYI9</accession>
<dbReference type="InterPro" id="IPR011659">
    <property type="entry name" value="WD40"/>
</dbReference>
<dbReference type="PANTHER" id="PTHR36842">
    <property type="entry name" value="PROTEIN TOLB HOMOLOG"/>
    <property type="match status" value="1"/>
</dbReference>
<gene>
    <name evidence="2" type="ORF">ACFP3V_01035</name>
</gene>
<comment type="similarity">
    <text evidence="1">Belongs to the TolB family.</text>
</comment>
<dbReference type="RefSeq" id="WP_380578604.1">
    <property type="nucleotide sequence ID" value="NZ_JBHSQJ010000004.1"/>
</dbReference>